<feature type="chain" id="PRO_5044820529" evidence="4">
    <location>
        <begin position="22"/>
        <end position="448"/>
    </location>
</feature>
<dbReference type="SUPFAM" id="SSF58113">
    <property type="entry name" value="Apolipoprotein A-I"/>
    <property type="match status" value="1"/>
</dbReference>
<evidence type="ECO:0000313" key="5">
    <source>
        <dbReference type="EMBL" id="CAK9182358.1"/>
    </source>
</evidence>
<comment type="caution">
    <text evidence="5">The sequence shown here is derived from an EMBL/GenBank/DDBJ whole genome shotgun (WGS) entry which is preliminary data.</text>
</comment>
<sequence>MAVSKLFFVLFLALIITKLTAEASDSETSDDDIDVVFKPGVPDSSLNAELHQLKSKISFLESNIYERIHELQSKDESIKELEQMIQERSTTLTSLQSEIQSLQKKGSLDANEQVAKFHAHAGELQKQVRNLNQDIETQEKKKGELEAKAVLSEDKIKELNLNLESLQRINYDQKARIRRTERALQVAEEELMKAKLEASYTAKELTGVQEAWLPAWLAVHLVHCQSFIVTQWNVRGRPALDVTIEMALKKKAQVERWLEPHVDTFTTKWIPIIKEQWFAFLTNIGPCVESLTVKTIDIYHKSKKSLGSHFVKVQNMMEPHIQETKKFTKPYIDQVSMLMKPHVDKAHVVLKPYTKKVLRTYRKFTKTFIMYHRQVQATIRQTLKDHELTKPLATDQIVWLMAYLVMALPLIFLFEMASGTFRKKPKKHARTSHTSHTRRRTKRTHPKE</sequence>
<evidence type="ECO:0000256" key="1">
    <source>
        <dbReference type="SAM" id="Coils"/>
    </source>
</evidence>
<dbReference type="AlphaFoldDB" id="A0ABC8UMQ5"/>
<keyword evidence="1" id="KW-0175">Coiled coil</keyword>
<organism evidence="5 6">
    <name type="scientific">Ilex paraguariensis</name>
    <name type="common">yerba mate</name>
    <dbReference type="NCBI Taxonomy" id="185542"/>
    <lineage>
        <taxon>Eukaryota</taxon>
        <taxon>Viridiplantae</taxon>
        <taxon>Streptophyta</taxon>
        <taxon>Embryophyta</taxon>
        <taxon>Tracheophyta</taxon>
        <taxon>Spermatophyta</taxon>
        <taxon>Magnoliopsida</taxon>
        <taxon>eudicotyledons</taxon>
        <taxon>Gunneridae</taxon>
        <taxon>Pentapetalae</taxon>
        <taxon>asterids</taxon>
        <taxon>campanulids</taxon>
        <taxon>Aquifoliales</taxon>
        <taxon>Aquifoliaceae</taxon>
        <taxon>Ilex</taxon>
    </lineage>
</organism>
<dbReference type="PANTHER" id="PTHR34360">
    <property type="entry name" value="OS08G0519400 PROTEIN"/>
    <property type="match status" value="1"/>
</dbReference>
<feature type="signal peptide" evidence="4">
    <location>
        <begin position="1"/>
        <end position="21"/>
    </location>
</feature>
<reference evidence="5 6" key="1">
    <citation type="submission" date="2024-02" db="EMBL/GenBank/DDBJ databases">
        <authorList>
            <person name="Vignale AGUSTIN F."/>
            <person name="Sosa J E."/>
            <person name="Modenutti C."/>
        </authorList>
    </citation>
    <scope>NUCLEOTIDE SEQUENCE [LARGE SCALE GENOMIC DNA]</scope>
</reference>
<protein>
    <submittedName>
        <fullName evidence="5">Uncharacterized protein</fullName>
    </submittedName>
</protein>
<dbReference type="EMBL" id="CAUOFW020008324">
    <property type="protein sequence ID" value="CAK9182358.1"/>
    <property type="molecule type" value="Genomic_DNA"/>
</dbReference>
<keyword evidence="4" id="KW-0732">Signal</keyword>
<dbReference type="PANTHER" id="PTHR34360:SF1">
    <property type="entry name" value="OS08G0519400 PROTEIN"/>
    <property type="match status" value="1"/>
</dbReference>
<name>A0ABC8UMQ5_9AQUA</name>
<proteinExistence type="predicted"/>
<keyword evidence="6" id="KW-1185">Reference proteome</keyword>
<feature type="coiled-coil region" evidence="1">
    <location>
        <begin position="78"/>
        <end position="197"/>
    </location>
</feature>
<gene>
    <name evidence="5" type="ORF">ILEXP_LOCUS52502</name>
</gene>
<keyword evidence="3" id="KW-1133">Transmembrane helix</keyword>
<evidence type="ECO:0000313" key="6">
    <source>
        <dbReference type="Proteomes" id="UP001642360"/>
    </source>
</evidence>
<feature type="transmembrane region" description="Helical" evidence="3">
    <location>
        <begin position="397"/>
        <end position="417"/>
    </location>
</feature>
<dbReference type="Proteomes" id="UP001642360">
    <property type="component" value="Unassembled WGS sequence"/>
</dbReference>
<evidence type="ECO:0000256" key="3">
    <source>
        <dbReference type="SAM" id="Phobius"/>
    </source>
</evidence>
<keyword evidence="3" id="KW-0472">Membrane</keyword>
<dbReference type="Gene3D" id="1.10.287.1490">
    <property type="match status" value="1"/>
</dbReference>
<feature type="region of interest" description="Disordered" evidence="2">
    <location>
        <begin position="423"/>
        <end position="448"/>
    </location>
</feature>
<evidence type="ECO:0000256" key="4">
    <source>
        <dbReference type="SAM" id="SignalP"/>
    </source>
</evidence>
<keyword evidence="3" id="KW-0812">Transmembrane</keyword>
<accession>A0ABC8UMQ5</accession>
<evidence type="ECO:0000256" key="2">
    <source>
        <dbReference type="SAM" id="MobiDB-lite"/>
    </source>
</evidence>